<organism evidence="2 3">
    <name type="scientific">Flavobacterium psychrotolerans</name>
    <dbReference type="NCBI Taxonomy" id="2169410"/>
    <lineage>
        <taxon>Bacteria</taxon>
        <taxon>Pseudomonadati</taxon>
        <taxon>Bacteroidota</taxon>
        <taxon>Flavobacteriia</taxon>
        <taxon>Flavobacteriales</taxon>
        <taxon>Flavobacteriaceae</taxon>
        <taxon>Flavobacterium</taxon>
    </lineage>
</organism>
<feature type="signal peptide" evidence="1">
    <location>
        <begin position="1"/>
        <end position="19"/>
    </location>
</feature>
<dbReference type="OrthoDB" id="978006at2"/>
<gene>
    <name evidence="2" type="ORF">DB895_02270</name>
</gene>
<dbReference type="AlphaFoldDB" id="A0A2U1JNS6"/>
<evidence type="ECO:0008006" key="4">
    <source>
        <dbReference type="Google" id="ProtNLM"/>
    </source>
</evidence>
<dbReference type="Proteomes" id="UP000245449">
    <property type="component" value="Unassembled WGS sequence"/>
</dbReference>
<accession>A0A2U1JNS6</accession>
<evidence type="ECO:0000313" key="3">
    <source>
        <dbReference type="Proteomes" id="UP000245449"/>
    </source>
</evidence>
<sequence>MKKKLSISMVLFICCIVSAQRIADKIDPNFSGALYRNGSLNSTYHEKTEGSPYLNEKFNYAEVSGIDQKLMVRYNAESDQIEVQIETNDVLILTKDDKFNLISINLGLTKMKLLNYKNLKGEDVYGYLVVLFDKNEVSLLRRDKIILQKEKQPKNSYDVYSPAKLVKANEEYYLETKDKKIIPMPQNKKQLLELYPEQKEAIIPFLKNNDLSFKTESDLIKITQFLSTL</sequence>
<proteinExistence type="predicted"/>
<protein>
    <recommendedName>
        <fullName evidence="4">Secreted protein</fullName>
    </recommendedName>
</protein>
<dbReference type="RefSeq" id="WP_116723730.1">
    <property type="nucleotide sequence ID" value="NZ_QCZI01000002.1"/>
</dbReference>
<reference evidence="2 3" key="1">
    <citation type="submission" date="2018-04" db="EMBL/GenBank/DDBJ databases">
        <title>Flavobacterium sp. nov., isolated from glacier ice.</title>
        <authorList>
            <person name="Liu Q."/>
            <person name="Xin Y.-H."/>
        </authorList>
    </citation>
    <scope>NUCLEOTIDE SEQUENCE [LARGE SCALE GENOMIC DNA]</scope>
    <source>
        <strain evidence="2 3">RB1R5</strain>
    </source>
</reference>
<evidence type="ECO:0000313" key="2">
    <source>
        <dbReference type="EMBL" id="PWA06830.1"/>
    </source>
</evidence>
<evidence type="ECO:0000256" key="1">
    <source>
        <dbReference type="SAM" id="SignalP"/>
    </source>
</evidence>
<comment type="caution">
    <text evidence="2">The sequence shown here is derived from an EMBL/GenBank/DDBJ whole genome shotgun (WGS) entry which is preliminary data.</text>
</comment>
<dbReference type="EMBL" id="QCZI01000002">
    <property type="protein sequence ID" value="PWA06830.1"/>
    <property type="molecule type" value="Genomic_DNA"/>
</dbReference>
<feature type="chain" id="PRO_5015470975" description="Secreted protein" evidence="1">
    <location>
        <begin position="20"/>
        <end position="229"/>
    </location>
</feature>
<name>A0A2U1JNS6_9FLAO</name>
<keyword evidence="3" id="KW-1185">Reference proteome</keyword>
<keyword evidence="1" id="KW-0732">Signal</keyword>